<dbReference type="PANTHER" id="PTHR36174">
    <property type="entry name" value="LIPID II:GLYCINE GLYCYLTRANSFERASE"/>
    <property type="match status" value="1"/>
</dbReference>
<dbReference type="EMBL" id="AP019377">
    <property type="protein sequence ID" value="BBH95744.1"/>
    <property type="molecule type" value="Genomic_DNA"/>
</dbReference>
<dbReference type="InterPro" id="IPR050644">
    <property type="entry name" value="PG_Glycine_Bridge_Synth"/>
</dbReference>
<name>A0A455T8F4_9CHLR</name>
<evidence type="ECO:0000313" key="8">
    <source>
        <dbReference type="EMBL" id="BBH95744.1"/>
    </source>
</evidence>
<evidence type="ECO:0000256" key="2">
    <source>
        <dbReference type="ARBA" id="ARBA00022679"/>
    </source>
</evidence>
<gene>
    <name evidence="8" type="ORF">KTA_39430</name>
</gene>
<evidence type="ECO:0000256" key="3">
    <source>
        <dbReference type="ARBA" id="ARBA00022960"/>
    </source>
</evidence>
<dbReference type="Gene3D" id="3.40.630.30">
    <property type="match status" value="1"/>
</dbReference>
<dbReference type="GO" id="GO:0008360">
    <property type="term" value="P:regulation of cell shape"/>
    <property type="evidence" value="ECO:0007669"/>
    <property type="project" value="UniProtKB-KW"/>
</dbReference>
<dbReference type="PANTHER" id="PTHR36174:SF1">
    <property type="entry name" value="LIPID II:GLYCINE GLYCYLTRANSFERASE"/>
    <property type="match status" value="1"/>
</dbReference>
<evidence type="ECO:0000256" key="6">
    <source>
        <dbReference type="ARBA" id="ARBA00023316"/>
    </source>
</evidence>
<dbReference type="InterPro" id="IPR016181">
    <property type="entry name" value="Acyl_CoA_acyltransferase"/>
</dbReference>
<dbReference type="AlphaFoldDB" id="A0A455T8F4"/>
<keyword evidence="4" id="KW-0573">Peptidoglycan synthesis</keyword>
<reference evidence="8" key="1">
    <citation type="submission" date="2018-12" db="EMBL/GenBank/DDBJ databases">
        <title>Novel natural products biosynthetic potential of the class Ktedonobacteria.</title>
        <authorList>
            <person name="Zheng Y."/>
            <person name="Saitou A."/>
            <person name="Wang C.M."/>
            <person name="Toyoda A."/>
            <person name="Minakuchi Y."/>
            <person name="Sekiguchi Y."/>
            <person name="Ueda K."/>
            <person name="Takano H."/>
            <person name="Sakai Y."/>
            <person name="Yokota A."/>
            <person name="Yabe S."/>
        </authorList>
    </citation>
    <scope>NUCLEOTIDE SEQUENCE</scope>
    <source>
        <strain evidence="8">A3-2</strain>
    </source>
</reference>
<dbReference type="GO" id="GO:0071555">
    <property type="term" value="P:cell wall organization"/>
    <property type="evidence" value="ECO:0007669"/>
    <property type="project" value="UniProtKB-KW"/>
</dbReference>
<accession>A0A455T8F4</accession>
<dbReference type="SUPFAM" id="SSF55729">
    <property type="entry name" value="Acyl-CoA N-acyltransferases (Nat)"/>
    <property type="match status" value="1"/>
</dbReference>
<dbReference type="Pfam" id="PF13480">
    <property type="entry name" value="Acetyltransf_6"/>
    <property type="match status" value="1"/>
</dbReference>
<feature type="domain" description="BioF2-like acetyltransferase" evidence="7">
    <location>
        <begin position="159"/>
        <end position="302"/>
    </location>
</feature>
<dbReference type="PROSITE" id="PS51191">
    <property type="entry name" value="FEMABX"/>
    <property type="match status" value="1"/>
</dbReference>
<protein>
    <recommendedName>
        <fullName evidence="7">BioF2-like acetyltransferase domain-containing protein</fullName>
    </recommendedName>
</protein>
<keyword evidence="2" id="KW-0808">Transferase</keyword>
<keyword evidence="5" id="KW-0012">Acyltransferase</keyword>
<dbReference type="InterPro" id="IPR038740">
    <property type="entry name" value="BioF2-like_GNAT_dom"/>
</dbReference>
<organism evidence="8">
    <name type="scientific">Thermogemmatispora argillosa</name>
    <dbReference type="NCBI Taxonomy" id="2045280"/>
    <lineage>
        <taxon>Bacteria</taxon>
        <taxon>Bacillati</taxon>
        <taxon>Chloroflexota</taxon>
        <taxon>Ktedonobacteria</taxon>
        <taxon>Thermogemmatisporales</taxon>
        <taxon>Thermogemmatisporaceae</taxon>
        <taxon>Thermogemmatispora</taxon>
    </lineage>
</organism>
<sequence length="359" mass="41084">MQITGPGTKMKLQARLSLAQNWSPVLAQEASETFYLLPEWLELISRLYGYKLFPLEVRNEAGQLCAFLPLCLVQNRPGSQRLVAFPFSDYCPLLAESPEHAQTLVDQALALAGEYKAACLELRCGPNAWLQARGDFVVSDLYVRWILPLAGDAQAMWSRLRKPVQRQIRKATQLGVQVRLAERREEMLSYYQLHLRTRCKKHGLPAQPKRFFLELWDTFASSGRLRLWLAEYEGKPIAGMIFLAAGSVLRYAYGASHERYLQLAPNNLLMWQAIKQACDEGFKVLDLGRTACANQGLMEFKRRWGAERIPLPYYYYPRQAGPVSTSEESRVYRWLTGCWRWLPLPVSGPLGGLLYRYLG</sequence>
<keyword evidence="6" id="KW-0961">Cell wall biogenesis/degradation</keyword>
<dbReference type="GO" id="GO:0009252">
    <property type="term" value="P:peptidoglycan biosynthetic process"/>
    <property type="evidence" value="ECO:0007669"/>
    <property type="project" value="UniProtKB-KW"/>
</dbReference>
<keyword evidence="3" id="KW-0133">Cell shape</keyword>
<evidence type="ECO:0000256" key="1">
    <source>
        <dbReference type="ARBA" id="ARBA00009943"/>
    </source>
</evidence>
<evidence type="ECO:0000256" key="4">
    <source>
        <dbReference type="ARBA" id="ARBA00022984"/>
    </source>
</evidence>
<comment type="similarity">
    <text evidence="1">Belongs to the FemABX family.</text>
</comment>
<evidence type="ECO:0000256" key="5">
    <source>
        <dbReference type="ARBA" id="ARBA00023315"/>
    </source>
</evidence>
<proteinExistence type="inferred from homology"/>
<dbReference type="GO" id="GO:0016755">
    <property type="term" value="F:aminoacyltransferase activity"/>
    <property type="evidence" value="ECO:0007669"/>
    <property type="project" value="InterPro"/>
</dbReference>
<dbReference type="InterPro" id="IPR003447">
    <property type="entry name" value="FEMABX"/>
</dbReference>
<evidence type="ECO:0000259" key="7">
    <source>
        <dbReference type="Pfam" id="PF13480"/>
    </source>
</evidence>